<organism evidence="2 3">
    <name type="scientific">Pseudoneurospora amorphoporcata</name>
    <dbReference type="NCBI Taxonomy" id="241081"/>
    <lineage>
        <taxon>Eukaryota</taxon>
        <taxon>Fungi</taxon>
        <taxon>Dikarya</taxon>
        <taxon>Ascomycota</taxon>
        <taxon>Pezizomycotina</taxon>
        <taxon>Sordariomycetes</taxon>
        <taxon>Sordariomycetidae</taxon>
        <taxon>Sordariales</taxon>
        <taxon>Sordariaceae</taxon>
        <taxon>Pseudoneurospora</taxon>
    </lineage>
</organism>
<dbReference type="AlphaFoldDB" id="A0AAN6SJ02"/>
<feature type="compositionally biased region" description="Polar residues" evidence="1">
    <location>
        <begin position="342"/>
        <end position="360"/>
    </location>
</feature>
<comment type="caution">
    <text evidence="2">The sequence shown here is derived from an EMBL/GenBank/DDBJ whole genome shotgun (WGS) entry which is preliminary data.</text>
</comment>
<feature type="region of interest" description="Disordered" evidence="1">
    <location>
        <begin position="283"/>
        <end position="372"/>
    </location>
</feature>
<evidence type="ECO:0000313" key="3">
    <source>
        <dbReference type="Proteomes" id="UP001303222"/>
    </source>
</evidence>
<evidence type="ECO:0000256" key="1">
    <source>
        <dbReference type="SAM" id="MobiDB-lite"/>
    </source>
</evidence>
<name>A0AAN6SJ02_9PEZI</name>
<feature type="region of interest" description="Disordered" evidence="1">
    <location>
        <begin position="518"/>
        <end position="565"/>
    </location>
</feature>
<evidence type="ECO:0000313" key="2">
    <source>
        <dbReference type="EMBL" id="KAK3955415.1"/>
    </source>
</evidence>
<proteinExistence type="predicted"/>
<protein>
    <submittedName>
        <fullName evidence="2">Uncharacterized protein</fullName>
    </submittedName>
</protein>
<reference evidence="2" key="2">
    <citation type="submission" date="2023-06" db="EMBL/GenBank/DDBJ databases">
        <authorList>
            <consortium name="Lawrence Berkeley National Laboratory"/>
            <person name="Mondo S.J."/>
            <person name="Hensen N."/>
            <person name="Bonometti L."/>
            <person name="Westerberg I."/>
            <person name="Brannstrom I.O."/>
            <person name="Guillou S."/>
            <person name="Cros-Aarteil S."/>
            <person name="Calhoun S."/>
            <person name="Haridas S."/>
            <person name="Kuo A."/>
            <person name="Pangilinan J."/>
            <person name="Riley R."/>
            <person name="Labutti K."/>
            <person name="Andreopoulos B."/>
            <person name="Lipzen A."/>
            <person name="Chen C."/>
            <person name="Yanf M."/>
            <person name="Daum C."/>
            <person name="Ng V."/>
            <person name="Clum A."/>
            <person name="Steindorff A."/>
            <person name="Ohm R."/>
            <person name="Martin F."/>
            <person name="Silar P."/>
            <person name="Natvig D."/>
            <person name="Lalanne C."/>
            <person name="Gautier V."/>
            <person name="Ament-Velasquez S.L."/>
            <person name="Kruys A."/>
            <person name="Hutchinson M.I."/>
            <person name="Powell A.J."/>
            <person name="Barry K."/>
            <person name="Miller A.N."/>
            <person name="Grigoriev I.V."/>
            <person name="Debuchy R."/>
            <person name="Gladieux P."/>
            <person name="Thoren M.H."/>
            <person name="Johannesson H."/>
        </authorList>
    </citation>
    <scope>NUCLEOTIDE SEQUENCE</scope>
    <source>
        <strain evidence="2">CBS 626.80</strain>
    </source>
</reference>
<sequence>MADSLPSTPPPRVPDRRDEVHHVRDVEYESTQPLSLFSQGEQRELGDDILDTKDSEANISTASFTTDDEQHCRIDLDARTGFVAWKDDNQEEHHTSELRIDLYMDTAERQALFALHGYPLLKGSNKKTNLILFIYPEMIQSIGLARTRPPIPTVQEAYDHGSIALHFTMSRPPSLVAPRGSPLEAKNRYQGILNDMKSLGTVRQFTVYLNILNLELEAREQLVLLPSVFSSAHPFGLIRTDEKRASLDTLFHSAPGQVIDLGQAAVPAGASLGQTLAEMAEETAAEPTGVIPPPYPKNGSSENAPGYPAPVGRKRRTSESVSPVATIIIRTTESRGPDESVQPPSVTGSHPQSPNEFSTPTHRKRRCTSELLSRSPSDEHILLAIRRVLDRTANLDNRVKQVEKLITECLNIDSTCRYDTEEAEHIIGHMNDRIDDQMYDVRRELEGALLTQTEEWVAETVESVHEELRKEIEDEWVRDILQDMTVKVEKMVKSEVLKDVAQAVKVVKNARAYKEDGVKPTTTTTTRKRRMSSTTASSTQSTATSTTKQPPFSAPSSRSSPPSLLSGAKELHAAMQDIQKRYSAKISTEEMMRVLDFLSDANSYTAVKYLACSSELRWLYVQRWAKVKVKED</sequence>
<reference evidence="2" key="1">
    <citation type="journal article" date="2023" name="Mol. Phylogenet. Evol.">
        <title>Genome-scale phylogeny and comparative genomics of the fungal order Sordariales.</title>
        <authorList>
            <person name="Hensen N."/>
            <person name="Bonometti L."/>
            <person name="Westerberg I."/>
            <person name="Brannstrom I.O."/>
            <person name="Guillou S."/>
            <person name="Cros-Aarteil S."/>
            <person name="Calhoun S."/>
            <person name="Haridas S."/>
            <person name="Kuo A."/>
            <person name="Mondo S."/>
            <person name="Pangilinan J."/>
            <person name="Riley R."/>
            <person name="LaButti K."/>
            <person name="Andreopoulos B."/>
            <person name="Lipzen A."/>
            <person name="Chen C."/>
            <person name="Yan M."/>
            <person name="Daum C."/>
            <person name="Ng V."/>
            <person name="Clum A."/>
            <person name="Steindorff A."/>
            <person name="Ohm R.A."/>
            <person name="Martin F."/>
            <person name="Silar P."/>
            <person name="Natvig D.O."/>
            <person name="Lalanne C."/>
            <person name="Gautier V."/>
            <person name="Ament-Velasquez S.L."/>
            <person name="Kruys A."/>
            <person name="Hutchinson M.I."/>
            <person name="Powell A.J."/>
            <person name="Barry K."/>
            <person name="Miller A.N."/>
            <person name="Grigoriev I.V."/>
            <person name="Debuchy R."/>
            <person name="Gladieux P."/>
            <person name="Hiltunen Thoren M."/>
            <person name="Johannesson H."/>
        </authorList>
    </citation>
    <scope>NUCLEOTIDE SEQUENCE</scope>
    <source>
        <strain evidence="2">CBS 626.80</strain>
    </source>
</reference>
<dbReference type="Proteomes" id="UP001303222">
    <property type="component" value="Unassembled WGS sequence"/>
</dbReference>
<dbReference type="EMBL" id="MU859076">
    <property type="protein sequence ID" value="KAK3955415.1"/>
    <property type="molecule type" value="Genomic_DNA"/>
</dbReference>
<gene>
    <name evidence="2" type="ORF">QBC32DRAFT_321698</name>
</gene>
<accession>A0AAN6SJ02</accession>
<keyword evidence="3" id="KW-1185">Reference proteome</keyword>
<feature type="compositionally biased region" description="Low complexity" evidence="1">
    <location>
        <begin position="532"/>
        <end position="565"/>
    </location>
</feature>